<dbReference type="GO" id="GO:0016020">
    <property type="term" value="C:membrane"/>
    <property type="evidence" value="ECO:0007669"/>
    <property type="project" value="UniProtKB-SubCell"/>
</dbReference>
<evidence type="ECO:0000256" key="3">
    <source>
        <dbReference type="ARBA" id="ARBA00022448"/>
    </source>
</evidence>
<name>A0A8X8YYS2_SALSN</name>
<evidence type="ECO:0000313" key="10">
    <source>
        <dbReference type="EMBL" id="KAG6385646.1"/>
    </source>
</evidence>
<evidence type="ECO:0000313" key="11">
    <source>
        <dbReference type="Proteomes" id="UP000298416"/>
    </source>
</evidence>
<evidence type="ECO:0000256" key="4">
    <source>
        <dbReference type="ARBA" id="ARBA00022692"/>
    </source>
</evidence>
<dbReference type="PANTHER" id="PTHR22601">
    <property type="entry name" value="ISP4 LIKE PROTEIN"/>
    <property type="match status" value="1"/>
</dbReference>
<comment type="similarity">
    <text evidence="2">Belongs to the oligopeptide OPT transporter (TC 2.A.67.1) family.</text>
</comment>
<sequence>MLSFSNQFFGYRQNALVHVLIANCGAGGRGLRRQHCDDCEGSLPPPSQSDCGLVVGSVYSVSWVNYTDFLTRLQFFVIVFTTSYAYYEIPAYFFPTISSISLLCYIWKDSILMQQLGSGLHSMGIGSFAFDWATVSFIGDPIATPDFAIINVVVCFILVMYVVTPITYFNNIYQARKFPFFSSATFDDTGMKYNISRILNEATFSFNVAGYETYSKLHISAFFAFTYGIGFAMLSATIVHVVLVELIF</sequence>
<reference evidence="10" key="2">
    <citation type="submission" date="2020-08" db="EMBL/GenBank/DDBJ databases">
        <title>Plant Genome Project.</title>
        <authorList>
            <person name="Zhang R.-G."/>
        </authorList>
    </citation>
    <scope>NUCLEOTIDE SEQUENCE</scope>
    <source>
        <strain evidence="10">Huo1</strain>
        <tissue evidence="10">Leaf</tissue>
    </source>
</reference>
<evidence type="ECO:0000256" key="5">
    <source>
        <dbReference type="ARBA" id="ARBA00022856"/>
    </source>
</evidence>
<feature type="transmembrane region" description="Helical" evidence="9">
    <location>
        <begin position="119"/>
        <end position="142"/>
    </location>
</feature>
<accession>A0A8X8YYS2</accession>
<dbReference type="InterPro" id="IPR004648">
    <property type="entry name" value="Oligpept_transpt"/>
</dbReference>
<gene>
    <name evidence="10" type="ORF">SASPL_154482</name>
</gene>
<dbReference type="GO" id="GO:0035673">
    <property type="term" value="F:oligopeptide transmembrane transporter activity"/>
    <property type="evidence" value="ECO:0007669"/>
    <property type="project" value="InterPro"/>
</dbReference>
<organism evidence="10">
    <name type="scientific">Salvia splendens</name>
    <name type="common">Scarlet sage</name>
    <dbReference type="NCBI Taxonomy" id="180675"/>
    <lineage>
        <taxon>Eukaryota</taxon>
        <taxon>Viridiplantae</taxon>
        <taxon>Streptophyta</taxon>
        <taxon>Embryophyta</taxon>
        <taxon>Tracheophyta</taxon>
        <taxon>Spermatophyta</taxon>
        <taxon>Magnoliopsida</taxon>
        <taxon>eudicotyledons</taxon>
        <taxon>Gunneridae</taxon>
        <taxon>Pentapetalae</taxon>
        <taxon>asterids</taxon>
        <taxon>lamiids</taxon>
        <taxon>Lamiales</taxon>
        <taxon>Lamiaceae</taxon>
        <taxon>Nepetoideae</taxon>
        <taxon>Mentheae</taxon>
        <taxon>Salviinae</taxon>
        <taxon>Salvia</taxon>
        <taxon>Salvia subgen. Calosphace</taxon>
        <taxon>core Calosphace</taxon>
    </lineage>
</organism>
<evidence type="ECO:0000256" key="2">
    <source>
        <dbReference type="ARBA" id="ARBA00005484"/>
    </source>
</evidence>
<feature type="transmembrane region" description="Helical" evidence="9">
    <location>
        <begin position="148"/>
        <end position="169"/>
    </location>
</feature>
<proteinExistence type="inferred from homology"/>
<evidence type="ECO:0000256" key="8">
    <source>
        <dbReference type="ARBA" id="ARBA00023136"/>
    </source>
</evidence>
<keyword evidence="11" id="KW-1185">Reference proteome</keyword>
<evidence type="ECO:0000256" key="9">
    <source>
        <dbReference type="SAM" id="Phobius"/>
    </source>
</evidence>
<reference evidence="10" key="1">
    <citation type="submission" date="2018-01" db="EMBL/GenBank/DDBJ databases">
        <authorList>
            <person name="Mao J.F."/>
        </authorList>
    </citation>
    <scope>NUCLEOTIDE SEQUENCE</scope>
    <source>
        <strain evidence="10">Huo1</strain>
        <tissue evidence="10">Leaf</tissue>
    </source>
</reference>
<feature type="transmembrane region" description="Helical" evidence="9">
    <location>
        <begin position="221"/>
        <end position="243"/>
    </location>
</feature>
<keyword evidence="5" id="KW-0571">Peptide transport</keyword>
<keyword evidence="8 9" id="KW-0472">Membrane</keyword>
<dbReference type="Proteomes" id="UP000298416">
    <property type="component" value="Unassembled WGS sequence"/>
</dbReference>
<comment type="caution">
    <text evidence="10">The sequence shown here is derived from an EMBL/GenBank/DDBJ whole genome shotgun (WGS) entry which is preliminary data.</text>
</comment>
<dbReference type="InterPro" id="IPR004813">
    <property type="entry name" value="OPT"/>
</dbReference>
<dbReference type="GO" id="GO:0015031">
    <property type="term" value="P:protein transport"/>
    <property type="evidence" value="ECO:0007669"/>
    <property type="project" value="UniProtKB-KW"/>
</dbReference>
<dbReference type="Pfam" id="PF03169">
    <property type="entry name" value="OPT"/>
    <property type="match status" value="1"/>
</dbReference>
<comment type="subcellular location">
    <subcellularLocation>
        <location evidence="1">Membrane</location>
        <topology evidence="1">Multi-pass membrane protein</topology>
    </subcellularLocation>
</comment>
<evidence type="ECO:0000256" key="6">
    <source>
        <dbReference type="ARBA" id="ARBA00022927"/>
    </source>
</evidence>
<keyword evidence="4 9" id="KW-0812">Transmembrane</keyword>
<keyword evidence="3" id="KW-0813">Transport</keyword>
<feature type="transmembrane region" description="Helical" evidence="9">
    <location>
        <begin position="89"/>
        <end position="107"/>
    </location>
</feature>
<protein>
    <submittedName>
        <fullName evidence="10">Uncharacterized protein</fullName>
    </submittedName>
</protein>
<evidence type="ECO:0000256" key="7">
    <source>
        <dbReference type="ARBA" id="ARBA00022989"/>
    </source>
</evidence>
<keyword evidence="7 9" id="KW-1133">Transmembrane helix</keyword>
<dbReference type="AlphaFoldDB" id="A0A8X8YYS2"/>
<dbReference type="EMBL" id="PNBA02000022">
    <property type="protein sequence ID" value="KAG6385646.1"/>
    <property type="molecule type" value="Genomic_DNA"/>
</dbReference>
<keyword evidence="6" id="KW-0653">Protein transport</keyword>
<evidence type="ECO:0000256" key="1">
    <source>
        <dbReference type="ARBA" id="ARBA00004141"/>
    </source>
</evidence>